<dbReference type="Proteomes" id="UP000789739">
    <property type="component" value="Unassembled WGS sequence"/>
</dbReference>
<dbReference type="AlphaFoldDB" id="A0A9N9E8V7"/>
<reference evidence="2" key="1">
    <citation type="submission" date="2021-06" db="EMBL/GenBank/DDBJ databases">
        <authorList>
            <person name="Kallberg Y."/>
            <person name="Tangrot J."/>
            <person name="Rosling A."/>
        </authorList>
    </citation>
    <scope>NUCLEOTIDE SEQUENCE</scope>
    <source>
        <strain evidence="2">BR232B</strain>
    </source>
</reference>
<gene>
    <name evidence="2" type="ORF">PBRASI_LOCUS11179</name>
</gene>
<evidence type="ECO:0000313" key="3">
    <source>
        <dbReference type="Proteomes" id="UP000789739"/>
    </source>
</evidence>
<evidence type="ECO:0000313" key="2">
    <source>
        <dbReference type="EMBL" id="CAG8668614.1"/>
    </source>
</evidence>
<dbReference type="EMBL" id="CAJVPI010004574">
    <property type="protein sequence ID" value="CAG8668614.1"/>
    <property type="molecule type" value="Genomic_DNA"/>
</dbReference>
<comment type="caution">
    <text evidence="2">The sequence shown here is derived from an EMBL/GenBank/DDBJ whole genome shotgun (WGS) entry which is preliminary data.</text>
</comment>
<proteinExistence type="predicted"/>
<feature type="non-terminal residue" evidence="2">
    <location>
        <position position="1"/>
    </location>
</feature>
<keyword evidence="3" id="KW-1185">Reference proteome</keyword>
<feature type="region of interest" description="Disordered" evidence="1">
    <location>
        <begin position="1"/>
        <end position="23"/>
    </location>
</feature>
<name>A0A9N9E8V7_9GLOM</name>
<organism evidence="2 3">
    <name type="scientific">Paraglomus brasilianum</name>
    <dbReference type="NCBI Taxonomy" id="144538"/>
    <lineage>
        <taxon>Eukaryota</taxon>
        <taxon>Fungi</taxon>
        <taxon>Fungi incertae sedis</taxon>
        <taxon>Mucoromycota</taxon>
        <taxon>Glomeromycotina</taxon>
        <taxon>Glomeromycetes</taxon>
        <taxon>Paraglomerales</taxon>
        <taxon>Paraglomeraceae</taxon>
        <taxon>Paraglomus</taxon>
    </lineage>
</organism>
<sequence>DADDGNKKAEEEPQQPLEDTHTYMPTRLSLTLFLKNAFLSRKVSGTLENSRL</sequence>
<protein>
    <submittedName>
        <fullName evidence="2">1079_t:CDS:1</fullName>
    </submittedName>
</protein>
<feature type="compositionally biased region" description="Basic and acidic residues" evidence="1">
    <location>
        <begin position="1"/>
        <end position="11"/>
    </location>
</feature>
<evidence type="ECO:0000256" key="1">
    <source>
        <dbReference type="SAM" id="MobiDB-lite"/>
    </source>
</evidence>
<accession>A0A9N9E8V7</accession>